<dbReference type="AlphaFoldDB" id="A0A540LRX8"/>
<dbReference type="EMBL" id="VIEB01000488">
    <property type="protein sequence ID" value="TQD89188.1"/>
    <property type="molecule type" value="Genomic_DNA"/>
</dbReference>
<dbReference type="STRING" id="106549.A0A540LRX8"/>
<keyword evidence="1" id="KW-1133">Transmembrane helix</keyword>
<reference evidence="2 3" key="1">
    <citation type="journal article" date="2019" name="G3 (Bethesda)">
        <title>Sequencing of a Wild Apple (Malus baccata) Genome Unravels the Differences Between Cultivated and Wild Apple Species Regarding Disease Resistance and Cold Tolerance.</title>
        <authorList>
            <person name="Chen X."/>
        </authorList>
    </citation>
    <scope>NUCLEOTIDE SEQUENCE [LARGE SCALE GENOMIC DNA]</scope>
    <source>
        <strain evidence="3">cv. Shandingzi</strain>
        <tissue evidence="2">Leaves</tissue>
    </source>
</reference>
<protein>
    <submittedName>
        <fullName evidence="2">Uncharacterized protein</fullName>
    </submittedName>
</protein>
<dbReference type="Proteomes" id="UP000315295">
    <property type="component" value="Unassembled WGS sequence"/>
</dbReference>
<evidence type="ECO:0000256" key="1">
    <source>
        <dbReference type="SAM" id="Phobius"/>
    </source>
</evidence>
<accession>A0A540LRX8</accession>
<proteinExistence type="predicted"/>
<keyword evidence="1" id="KW-0812">Transmembrane</keyword>
<gene>
    <name evidence="2" type="ORF">C1H46_025271</name>
</gene>
<sequence length="133" mass="14523">MAVIAQVAGYEESKEEFQRVSGVRVLVDLLDVVKNGYGGGRWGGEGGVGALRDVPENGSGKWDLGLGWYGSGEWDMSLRWYLVDFSRGFVSDSSGDKKETLAPLVFFGTTGTMLDIIMGITVKENMQNAKRSY</sequence>
<organism evidence="2 3">
    <name type="scientific">Malus baccata</name>
    <name type="common">Siberian crab apple</name>
    <name type="synonym">Pyrus baccata</name>
    <dbReference type="NCBI Taxonomy" id="106549"/>
    <lineage>
        <taxon>Eukaryota</taxon>
        <taxon>Viridiplantae</taxon>
        <taxon>Streptophyta</taxon>
        <taxon>Embryophyta</taxon>
        <taxon>Tracheophyta</taxon>
        <taxon>Spermatophyta</taxon>
        <taxon>Magnoliopsida</taxon>
        <taxon>eudicotyledons</taxon>
        <taxon>Gunneridae</taxon>
        <taxon>Pentapetalae</taxon>
        <taxon>rosids</taxon>
        <taxon>fabids</taxon>
        <taxon>Rosales</taxon>
        <taxon>Rosaceae</taxon>
        <taxon>Amygdaloideae</taxon>
        <taxon>Maleae</taxon>
        <taxon>Malus</taxon>
    </lineage>
</organism>
<evidence type="ECO:0000313" key="2">
    <source>
        <dbReference type="EMBL" id="TQD89188.1"/>
    </source>
</evidence>
<comment type="caution">
    <text evidence="2">The sequence shown here is derived from an EMBL/GenBank/DDBJ whole genome shotgun (WGS) entry which is preliminary data.</text>
</comment>
<keyword evidence="1" id="KW-0472">Membrane</keyword>
<keyword evidence="3" id="KW-1185">Reference proteome</keyword>
<evidence type="ECO:0000313" key="3">
    <source>
        <dbReference type="Proteomes" id="UP000315295"/>
    </source>
</evidence>
<name>A0A540LRX8_MALBA</name>
<feature type="transmembrane region" description="Helical" evidence="1">
    <location>
        <begin position="101"/>
        <end position="122"/>
    </location>
</feature>